<evidence type="ECO:0000313" key="2">
    <source>
        <dbReference type="EMBL" id="KAF0920194.1"/>
    </source>
</evidence>
<dbReference type="EMBL" id="SPHZ02000005">
    <property type="protein sequence ID" value="KAF0920194.1"/>
    <property type="molecule type" value="Genomic_DNA"/>
</dbReference>
<evidence type="ECO:0000313" key="3">
    <source>
        <dbReference type="Proteomes" id="UP000479710"/>
    </source>
</evidence>
<evidence type="ECO:0000256" key="1">
    <source>
        <dbReference type="SAM" id="MobiDB-lite"/>
    </source>
</evidence>
<gene>
    <name evidence="2" type="ORF">E2562_033746</name>
</gene>
<feature type="region of interest" description="Disordered" evidence="1">
    <location>
        <begin position="1"/>
        <end position="20"/>
    </location>
</feature>
<dbReference type="AlphaFoldDB" id="A0A6G1E6Y3"/>
<proteinExistence type="predicted"/>
<protein>
    <submittedName>
        <fullName evidence="2">Uncharacterized protein</fullName>
    </submittedName>
</protein>
<reference evidence="2 3" key="1">
    <citation type="submission" date="2019-11" db="EMBL/GenBank/DDBJ databases">
        <title>Whole genome sequence of Oryza granulata.</title>
        <authorList>
            <person name="Li W."/>
        </authorList>
    </citation>
    <scope>NUCLEOTIDE SEQUENCE [LARGE SCALE GENOMIC DNA]</scope>
    <source>
        <strain evidence="3">cv. Menghai</strain>
        <tissue evidence="2">Leaf</tissue>
    </source>
</reference>
<name>A0A6G1E6Y3_9ORYZ</name>
<organism evidence="2 3">
    <name type="scientific">Oryza meyeriana var. granulata</name>
    <dbReference type="NCBI Taxonomy" id="110450"/>
    <lineage>
        <taxon>Eukaryota</taxon>
        <taxon>Viridiplantae</taxon>
        <taxon>Streptophyta</taxon>
        <taxon>Embryophyta</taxon>
        <taxon>Tracheophyta</taxon>
        <taxon>Spermatophyta</taxon>
        <taxon>Magnoliopsida</taxon>
        <taxon>Liliopsida</taxon>
        <taxon>Poales</taxon>
        <taxon>Poaceae</taxon>
        <taxon>BOP clade</taxon>
        <taxon>Oryzoideae</taxon>
        <taxon>Oryzeae</taxon>
        <taxon>Oryzinae</taxon>
        <taxon>Oryza</taxon>
        <taxon>Oryza meyeriana</taxon>
    </lineage>
</organism>
<dbReference type="Proteomes" id="UP000479710">
    <property type="component" value="Unassembled WGS sequence"/>
</dbReference>
<keyword evidence="3" id="KW-1185">Reference proteome</keyword>
<comment type="caution">
    <text evidence="2">The sequence shown here is derived from an EMBL/GenBank/DDBJ whole genome shotgun (WGS) entry which is preliminary data.</text>
</comment>
<sequence length="78" mass="8561">MGGRDLDRVPPSGGHTDGVLVGQLGEADVSHASPIYLLWCGSSGWPLHRAGRSRVWDLRQAVSGQIQPKWRRGDCHLF</sequence>
<accession>A0A6G1E6Y3</accession>